<protein>
    <submittedName>
        <fullName evidence="2">Branched-chain amino acid transport</fullName>
    </submittedName>
</protein>
<dbReference type="PIRSF" id="PIRSF003203">
    <property type="entry name" value="AzlD"/>
    <property type="match status" value="1"/>
</dbReference>
<dbReference type="STRING" id="479433.Caci_6336"/>
<dbReference type="HOGENOM" id="CLU_144816_1_1_11"/>
<dbReference type="RefSeq" id="WP_015794919.1">
    <property type="nucleotide sequence ID" value="NC_013131.1"/>
</dbReference>
<evidence type="ECO:0000256" key="1">
    <source>
        <dbReference type="SAM" id="Phobius"/>
    </source>
</evidence>
<accession>C7QKB6</accession>
<dbReference type="KEGG" id="cai:Caci_6336"/>
<dbReference type="Proteomes" id="UP000000851">
    <property type="component" value="Chromosome"/>
</dbReference>
<keyword evidence="1" id="KW-1133">Transmembrane helix</keyword>
<organism evidence="2 3">
    <name type="scientific">Catenulispora acidiphila (strain DSM 44928 / JCM 14897 / NBRC 102108 / NRRL B-24433 / ID139908)</name>
    <dbReference type="NCBI Taxonomy" id="479433"/>
    <lineage>
        <taxon>Bacteria</taxon>
        <taxon>Bacillati</taxon>
        <taxon>Actinomycetota</taxon>
        <taxon>Actinomycetes</taxon>
        <taxon>Catenulisporales</taxon>
        <taxon>Catenulisporaceae</taxon>
        <taxon>Catenulispora</taxon>
    </lineage>
</organism>
<feature type="transmembrane region" description="Helical" evidence="1">
    <location>
        <begin position="36"/>
        <end position="54"/>
    </location>
</feature>
<dbReference type="OrthoDB" id="5324916at2"/>
<proteinExistence type="predicted"/>
<keyword evidence="3" id="KW-1185">Reference proteome</keyword>
<evidence type="ECO:0000313" key="3">
    <source>
        <dbReference type="Proteomes" id="UP000000851"/>
    </source>
</evidence>
<dbReference type="eggNOG" id="COG1687">
    <property type="taxonomic scope" value="Bacteria"/>
</dbReference>
<feature type="transmembrane region" description="Helical" evidence="1">
    <location>
        <begin position="89"/>
        <end position="106"/>
    </location>
</feature>
<feature type="transmembrane region" description="Helical" evidence="1">
    <location>
        <begin position="66"/>
        <end position="83"/>
    </location>
</feature>
<keyword evidence="1" id="KW-0812">Transmembrane</keyword>
<dbReference type="InterPro" id="IPR008407">
    <property type="entry name" value="Brnchd-chn_aa_trnsp_AzlD"/>
</dbReference>
<sequence length="107" mass="11190" precursor="true">MNAHLLASIAVISAVTIALRATGFLVLTRFTDTPVLRVLGTLMPPGVMAVLVVYSISSVDFSQASHAAPVVLGIGATAAIHHWRRNPFLSILAGTAAYVVLLRLLGS</sequence>
<dbReference type="Pfam" id="PF05437">
    <property type="entry name" value="AzlD"/>
    <property type="match status" value="1"/>
</dbReference>
<keyword evidence="1" id="KW-0472">Membrane</keyword>
<dbReference type="InParanoid" id="C7QKB6"/>
<evidence type="ECO:0000313" key="2">
    <source>
        <dbReference type="EMBL" id="ACU75190.1"/>
    </source>
</evidence>
<dbReference type="EMBL" id="CP001700">
    <property type="protein sequence ID" value="ACU75190.1"/>
    <property type="molecule type" value="Genomic_DNA"/>
</dbReference>
<reference evidence="2 3" key="1">
    <citation type="journal article" date="2009" name="Stand. Genomic Sci.">
        <title>Complete genome sequence of Catenulispora acidiphila type strain (ID 139908).</title>
        <authorList>
            <person name="Copeland A."/>
            <person name="Lapidus A."/>
            <person name="Glavina Del Rio T."/>
            <person name="Nolan M."/>
            <person name="Lucas S."/>
            <person name="Chen F."/>
            <person name="Tice H."/>
            <person name="Cheng J.F."/>
            <person name="Bruce D."/>
            <person name="Goodwin L."/>
            <person name="Pitluck S."/>
            <person name="Mikhailova N."/>
            <person name="Pati A."/>
            <person name="Ivanova N."/>
            <person name="Mavromatis K."/>
            <person name="Chen A."/>
            <person name="Palaniappan K."/>
            <person name="Chain P."/>
            <person name="Land M."/>
            <person name="Hauser L."/>
            <person name="Chang Y.J."/>
            <person name="Jeffries C.D."/>
            <person name="Chertkov O."/>
            <person name="Brettin T."/>
            <person name="Detter J.C."/>
            <person name="Han C."/>
            <person name="Ali Z."/>
            <person name="Tindall B.J."/>
            <person name="Goker M."/>
            <person name="Bristow J."/>
            <person name="Eisen J.A."/>
            <person name="Markowitz V."/>
            <person name="Hugenholtz P."/>
            <person name="Kyrpides N.C."/>
            <person name="Klenk H.P."/>
        </authorList>
    </citation>
    <scope>NUCLEOTIDE SEQUENCE [LARGE SCALE GENOMIC DNA]</scope>
    <source>
        <strain evidence="3">DSM 44928 / JCM 14897 / NBRC 102108 / NRRL B-24433 / ID139908</strain>
    </source>
</reference>
<dbReference type="AlphaFoldDB" id="C7QKB6"/>
<name>C7QKB6_CATAD</name>
<gene>
    <name evidence="2" type="ordered locus">Caci_6336</name>
</gene>